<name>A0ACB5TWD6_CANBO</name>
<gene>
    <name evidence="1" type="ORF">Cboi01_000437700</name>
</gene>
<reference evidence="1" key="1">
    <citation type="submission" date="2023-04" db="EMBL/GenBank/DDBJ databases">
        <title>Candida boidinii NBRC 1967.</title>
        <authorList>
            <person name="Ichikawa N."/>
            <person name="Sato H."/>
            <person name="Tonouchi N."/>
        </authorList>
    </citation>
    <scope>NUCLEOTIDE SEQUENCE</scope>
    <source>
        <strain evidence="1">NBRC 1967</strain>
    </source>
</reference>
<accession>A0ACB5TWD6</accession>
<dbReference type="EMBL" id="BSXV01002800">
    <property type="protein sequence ID" value="GME96757.1"/>
    <property type="molecule type" value="Genomic_DNA"/>
</dbReference>
<evidence type="ECO:0000313" key="1">
    <source>
        <dbReference type="EMBL" id="GME96757.1"/>
    </source>
</evidence>
<evidence type="ECO:0000313" key="2">
    <source>
        <dbReference type="Proteomes" id="UP001165101"/>
    </source>
</evidence>
<comment type="caution">
    <text evidence="1">The sequence shown here is derived from an EMBL/GenBank/DDBJ whole genome shotgun (WGS) entry which is preliminary data.</text>
</comment>
<proteinExistence type="predicted"/>
<protein>
    <submittedName>
        <fullName evidence="1">Unnamed protein product</fullName>
    </submittedName>
</protein>
<dbReference type="Proteomes" id="UP001165101">
    <property type="component" value="Unassembled WGS sequence"/>
</dbReference>
<keyword evidence="2" id="KW-1185">Reference proteome</keyword>
<organism evidence="1 2">
    <name type="scientific">Candida boidinii</name>
    <name type="common">Yeast</name>
    <dbReference type="NCBI Taxonomy" id="5477"/>
    <lineage>
        <taxon>Eukaryota</taxon>
        <taxon>Fungi</taxon>
        <taxon>Dikarya</taxon>
        <taxon>Ascomycota</taxon>
        <taxon>Saccharomycotina</taxon>
        <taxon>Pichiomycetes</taxon>
        <taxon>Pichiales</taxon>
        <taxon>Pichiaceae</taxon>
        <taxon>Ogataea</taxon>
        <taxon>Ogataea/Candida clade</taxon>
    </lineage>
</organism>
<sequence>MNNSRQASANRRVIARENEKKISSSSTNNTSNGTHTGTSTTTTAASISTTTTPNNSRKSNHGKKNSVKSIDQTLSQSVGETTGVESNNNRNNNNNILIISDSNDNREFSNNGQLPTNDLVIPVMGVGNSYSTLNNLRLTNTTTTNSNNTTNTAISNGVNNIRLNDDSSYNEYDDMSTVDNVSTVPILSLSSTSIDSRSYDDDRTHSLLGASTAMTSITPTYHTSINNSYHPTSYTSNNTSPNANTNFNMYNTGQQSNQLLTPNSPTGTDSLHNSSGTHAPNGAPIPNLSSLGAAAMSGSGAMVGGAGSNITGHDSASVITIASSTRQRSRRRSIDTNASTSAIPPASIFERIYNSGTMPTASSINTNFTSGTGMTSNKNNNYNYNGDYDNDGRESLLSSIGASSTSASQHENPQRISSPPNNTPQSPSINASNDLSSIKSMKSKSTKD</sequence>